<gene>
    <name evidence="2" type="ORF">TeGR_g9954</name>
</gene>
<feature type="transmembrane region" description="Helical" evidence="1">
    <location>
        <begin position="400"/>
        <end position="417"/>
    </location>
</feature>
<name>A0ABQ6NDN8_9STRA</name>
<evidence type="ECO:0000313" key="2">
    <source>
        <dbReference type="EMBL" id="GMI57399.1"/>
    </source>
</evidence>
<accession>A0ABQ6NDN8</accession>
<reference evidence="2 3" key="1">
    <citation type="journal article" date="2023" name="Commun. Biol.">
        <title>Genome analysis of Parmales, the sister group of diatoms, reveals the evolutionary specialization of diatoms from phago-mixotrophs to photoautotrophs.</title>
        <authorList>
            <person name="Ban H."/>
            <person name="Sato S."/>
            <person name="Yoshikawa S."/>
            <person name="Yamada K."/>
            <person name="Nakamura Y."/>
            <person name="Ichinomiya M."/>
            <person name="Sato N."/>
            <person name="Blanc-Mathieu R."/>
            <person name="Endo H."/>
            <person name="Kuwata A."/>
            <person name="Ogata H."/>
        </authorList>
    </citation>
    <scope>NUCLEOTIDE SEQUENCE [LARGE SCALE GENOMIC DNA]</scope>
</reference>
<keyword evidence="3" id="KW-1185">Reference proteome</keyword>
<evidence type="ECO:0000256" key="1">
    <source>
        <dbReference type="SAM" id="Phobius"/>
    </source>
</evidence>
<protein>
    <submittedName>
        <fullName evidence="2">Uncharacterized protein</fullName>
    </submittedName>
</protein>
<feature type="transmembrane region" description="Helical" evidence="1">
    <location>
        <begin position="348"/>
        <end position="369"/>
    </location>
</feature>
<evidence type="ECO:0000313" key="3">
    <source>
        <dbReference type="Proteomes" id="UP001165060"/>
    </source>
</evidence>
<feature type="transmembrane region" description="Helical" evidence="1">
    <location>
        <begin position="516"/>
        <end position="537"/>
    </location>
</feature>
<keyword evidence="1" id="KW-0812">Transmembrane</keyword>
<keyword evidence="1" id="KW-0472">Membrane</keyword>
<feature type="transmembrane region" description="Helical" evidence="1">
    <location>
        <begin position="315"/>
        <end position="336"/>
    </location>
</feature>
<dbReference type="Proteomes" id="UP001165060">
    <property type="component" value="Unassembled WGS sequence"/>
</dbReference>
<organism evidence="2 3">
    <name type="scientific">Tetraparma gracilis</name>
    <dbReference type="NCBI Taxonomy" id="2962635"/>
    <lineage>
        <taxon>Eukaryota</taxon>
        <taxon>Sar</taxon>
        <taxon>Stramenopiles</taxon>
        <taxon>Ochrophyta</taxon>
        <taxon>Bolidophyceae</taxon>
        <taxon>Parmales</taxon>
        <taxon>Triparmaceae</taxon>
        <taxon>Tetraparma</taxon>
    </lineage>
</organism>
<keyword evidence="1" id="KW-1133">Transmembrane helix</keyword>
<proteinExistence type="predicted"/>
<feature type="transmembrane region" description="Helical" evidence="1">
    <location>
        <begin position="587"/>
        <end position="607"/>
    </location>
</feature>
<feature type="transmembrane region" description="Helical" evidence="1">
    <location>
        <begin position="429"/>
        <end position="453"/>
    </location>
</feature>
<dbReference type="EMBL" id="BRYB01006430">
    <property type="protein sequence ID" value="GMI57399.1"/>
    <property type="molecule type" value="Genomic_DNA"/>
</dbReference>
<sequence>MTKASPANMPELASLDHTTALSHKHLVDYRSLTVPQLRKELSARCENTNVSIPNIPRLKKAELVSHLESTPALGVHESYTLNALNLPLLDVENAHDTVGGKETQVITGRLRADSLPIVYVDGSTVLERVTDMTRLSRGDHVCVGLNPVRKISTAFDKLLQYLAHWEVLGVYHHFIVYDDVDYVDPETRTPMVGGKGEGTREDREVRICEYSNTPGGAIKQMAKHGLLSVWRSPAPFKMEPFSDYVEGLTNSSLQAVGMFKIKEELSEEDRDGIVANCDRLLASHETYSFIYRNCEHAAFSFNPKRPTWVSPQVPYLMWNMFRYIMNAVGIFFLLNNELPTSRAEMTRYNLFCIAWVVLAIVPVALQSVIGLMRTSIALTKKRERDIVTGEVFWHLLYKEFFRSVIGGGLACMCLGLLPRMILDTQLKLVASILAVCAYSLSNAIYSFSCFAAVRLLRAGTGGVVVPIIESGAEGIGEAVGGGDDDLTNMVQSMGELSGSEQLLVVTGVGGIQLDSIFLMNLLIVPLFLLLTHSLRVMNNHLLEPLNWSIYWQSVVSVPLHALLYYRSYSRNKQAGGREGSGVVLESFFVHLLIAITVLTVPIDLLFLTKGSSPLLSISCALESAVPVLQLIIPIRDPQYGSVSFMVAASWLLGDVAKLF</sequence>
<feature type="non-terminal residue" evidence="2">
    <location>
        <position position="659"/>
    </location>
</feature>
<comment type="caution">
    <text evidence="2">The sequence shown here is derived from an EMBL/GenBank/DDBJ whole genome shotgun (WGS) entry which is preliminary data.</text>
</comment>